<dbReference type="GeneID" id="17045599"/>
<dbReference type="PROSITE" id="PS50011">
    <property type="entry name" value="PROTEIN_KINASE_DOM"/>
    <property type="match status" value="1"/>
</dbReference>
<dbReference type="PROSITE" id="PS00108">
    <property type="entry name" value="PROTEIN_KINASE_ST"/>
    <property type="match status" value="1"/>
</dbReference>
<feature type="compositionally biased region" description="Polar residues" evidence="1">
    <location>
        <begin position="419"/>
        <end position="431"/>
    </location>
</feature>
<feature type="domain" description="Protein kinase" evidence="2">
    <location>
        <begin position="518"/>
        <end position="893"/>
    </location>
</feature>
<dbReference type="SUPFAM" id="SSF81606">
    <property type="entry name" value="PP2C-like"/>
    <property type="match status" value="1"/>
</dbReference>
<dbReference type="InterPro" id="IPR011009">
    <property type="entry name" value="Kinase-like_dom_sf"/>
</dbReference>
<dbReference type="Pfam" id="PF00069">
    <property type="entry name" value="Pkinase"/>
    <property type="match status" value="1"/>
</dbReference>
<dbReference type="eggNOG" id="KOG0698">
    <property type="taxonomic scope" value="Eukaryota"/>
</dbReference>
<evidence type="ECO:0000256" key="1">
    <source>
        <dbReference type="SAM" id="MobiDB-lite"/>
    </source>
</evidence>
<dbReference type="InterPro" id="IPR008271">
    <property type="entry name" value="Ser/Thr_kinase_AS"/>
</dbReference>
<reference evidence="3 4" key="1">
    <citation type="journal article" date="2012" name="Genome Biol.">
        <title>The genome of the polar eukaryotic microalga coccomyxa subellipsoidea reveals traits of cold adaptation.</title>
        <authorList>
            <person name="Blanc G."/>
            <person name="Agarkova I."/>
            <person name="Grimwood J."/>
            <person name="Kuo A."/>
            <person name="Brueggeman A."/>
            <person name="Dunigan D."/>
            <person name="Gurnon J."/>
            <person name="Ladunga I."/>
            <person name="Lindquist E."/>
            <person name="Lucas S."/>
            <person name="Pangilinan J."/>
            <person name="Proschold T."/>
            <person name="Salamov A."/>
            <person name="Schmutz J."/>
            <person name="Weeks D."/>
            <person name="Yamada T."/>
            <person name="Claverie J.M."/>
            <person name="Grigoriev I."/>
            <person name="Van Etten J."/>
            <person name="Lomsadze A."/>
            <person name="Borodovsky M."/>
        </authorList>
    </citation>
    <scope>NUCLEOTIDE SEQUENCE [LARGE SCALE GENOMIC DNA]</scope>
    <source>
        <strain evidence="3 4">C-169</strain>
    </source>
</reference>
<dbReference type="AlphaFoldDB" id="I0ZAB5"/>
<protein>
    <submittedName>
        <fullName evidence="3">Kinase-like protein</fullName>
    </submittedName>
</protein>
<sequence length="917" mass="100061">MAIQESAQSRRSSTKDFQDSWASGQGIFPEKKVLTEDGYEQTWGVNVLAPFLLTSLLIDSVKERIVNVSSISAGSRIDFDNLNQEKGFSAHNAYSLSKLAMMMFNTELAARVSPPPTANCLDPGTVNTKMLIQGWGPCGIDIEDANHELYLATSPDLANTTGKYFMEDRAVCVEQWLDRARTSSGFYAVYDGHNGNLAAQTLSTRLHEAVFDFLADLPRLQGELAVSRSVGDLQYRPFGLTAEPEFSKWHEAGPGDKWLILASDGVFESLTEDQICDIAAATLAGEQHALTLSGPRKAIPLPPVVAPPVVPSHAEHPVAQAHHASDQGVCLCQSDACREAQSHGSCAAAPAEYSIIEDGLGDAADAMIPVPRRSTIAATSSLMDVKGVPQHYELKELLALVPRYRTPSDDAAASVARPSLSSGSDQHGLATGQQTIPLAGSDEASCGPGDKEAATQIRWALHTGQLQLAPAAAELVQGLASLPLQPAGSEQSAEMGWALAEDERPNQGSGMGATHDYMLEPQRFAQGGFGEVWRAELRTDHKGAGICDEGGAFVLKHILVDKGSEAHLSGLREAYFGQLLQGPQHVQSVQGADNGRDHITRYVEVLMDDADLWLVFCDEGISLHSLIYSSRQPNIGEGGPKLLEPSKWWWAMRTEPHGESMLRDILRQTLLALETLHAANVTHRDVKPENLLLQPGREGREPSVHLRLIDFGSAIDAHSVRQLYGAQGPSINEQTQEYAPPEALLGRYWSGQPVLKRTWPYDMWSLAVSWLELVLGTRHVFQVDARTRARLYQKVNLDAMSDEEKKLAFWLRGLMELCIYPPRPTTQASPGGGKSLPLPWSCTDQALLDVVKQRDPSGKGLPSVQALRLLMSLLHWNPASRPTPQQALRHAFFTMPLIQQDVGVPTCSDDRLQPGWC</sequence>
<gene>
    <name evidence="3" type="ORF">COCSUDRAFT_45921</name>
</gene>
<dbReference type="GO" id="GO:0005634">
    <property type="term" value="C:nucleus"/>
    <property type="evidence" value="ECO:0007669"/>
    <property type="project" value="TreeGrafter"/>
</dbReference>
<dbReference type="Gene3D" id="3.40.50.720">
    <property type="entry name" value="NAD(P)-binding Rossmann-like Domain"/>
    <property type="match status" value="1"/>
</dbReference>
<feature type="compositionally biased region" description="Polar residues" evidence="1">
    <location>
        <begin position="1"/>
        <end position="11"/>
    </location>
</feature>
<comment type="caution">
    <text evidence="3">The sequence shown here is derived from an EMBL/GenBank/DDBJ whole genome shotgun (WGS) entry which is preliminary data.</text>
</comment>
<proteinExistence type="predicted"/>
<dbReference type="eggNOG" id="KOG1208">
    <property type="taxonomic scope" value="Eukaryota"/>
</dbReference>
<evidence type="ECO:0000313" key="3">
    <source>
        <dbReference type="EMBL" id="EIE27584.1"/>
    </source>
</evidence>
<dbReference type="Pfam" id="PF00481">
    <property type="entry name" value="PP2C"/>
    <property type="match status" value="1"/>
</dbReference>
<dbReference type="InterPro" id="IPR000719">
    <property type="entry name" value="Prot_kinase_dom"/>
</dbReference>
<evidence type="ECO:0000259" key="2">
    <source>
        <dbReference type="PROSITE" id="PS50011"/>
    </source>
</evidence>
<keyword evidence="4" id="KW-1185">Reference proteome</keyword>
<dbReference type="Gene3D" id="3.60.40.10">
    <property type="entry name" value="PPM-type phosphatase domain"/>
    <property type="match status" value="2"/>
</dbReference>
<feature type="region of interest" description="Disordered" evidence="1">
    <location>
        <begin position="410"/>
        <end position="431"/>
    </location>
</feature>
<dbReference type="Proteomes" id="UP000007264">
    <property type="component" value="Unassembled WGS sequence"/>
</dbReference>
<dbReference type="SMART" id="SM00220">
    <property type="entry name" value="S_TKc"/>
    <property type="match status" value="1"/>
</dbReference>
<dbReference type="KEGG" id="csl:COCSUDRAFT_45921"/>
<name>I0ZAB5_COCSC</name>
<dbReference type="GO" id="GO:0004674">
    <property type="term" value="F:protein serine/threonine kinase activity"/>
    <property type="evidence" value="ECO:0007669"/>
    <property type="project" value="TreeGrafter"/>
</dbReference>
<feature type="region of interest" description="Disordered" evidence="1">
    <location>
        <begin position="1"/>
        <end position="22"/>
    </location>
</feature>
<dbReference type="OrthoDB" id="191139at2759"/>
<accession>I0ZAB5</accession>
<dbReference type="EMBL" id="AGSI01000001">
    <property type="protein sequence ID" value="EIE27584.1"/>
    <property type="molecule type" value="Genomic_DNA"/>
</dbReference>
<dbReference type="PANTHER" id="PTHR44167">
    <property type="entry name" value="OVARIAN-SPECIFIC SERINE/THREONINE-PROTEIN KINASE LOK-RELATED"/>
    <property type="match status" value="1"/>
</dbReference>
<dbReference type="PANTHER" id="PTHR44167:SF30">
    <property type="entry name" value="PHOSPHORYLASE KINASE"/>
    <property type="match status" value="1"/>
</dbReference>
<dbReference type="GO" id="GO:0044773">
    <property type="term" value="P:mitotic DNA damage checkpoint signaling"/>
    <property type="evidence" value="ECO:0007669"/>
    <property type="project" value="TreeGrafter"/>
</dbReference>
<dbReference type="eggNOG" id="KOG0198">
    <property type="taxonomic scope" value="Eukaryota"/>
</dbReference>
<dbReference type="Gene3D" id="1.10.510.10">
    <property type="entry name" value="Transferase(Phosphotransferase) domain 1"/>
    <property type="match status" value="1"/>
</dbReference>
<dbReference type="InterPro" id="IPR036291">
    <property type="entry name" value="NAD(P)-bd_dom_sf"/>
</dbReference>
<dbReference type="STRING" id="574566.I0ZAB5"/>
<dbReference type="RefSeq" id="XP_005652128.1">
    <property type="nucleotide sequence ID" value="XM_005652071.1"/>
</dbReference>
<evidence type="ECO:0000313" key="4">
    <source>
        <dbReference type="Proteomes" id="UP000007264"/>
    </source>
</evidence>
<organism evidence="3 4">
    <name type="scientific">Coccomyxa subellipsoidea (strain C-169)</name>
    <name type="common">Green microalga</name>
    <dbReference type="NCBI Taxonomy" id="574566"/>
    <lineage>
        <taxon>Eukaryota</taxon>
        <taxon>Viridiplantae</taxon>
        <taxon>Chlorophyta</taxon>
        <taxon>core chlorophytes</taxon>
        <taxon>Trebouxiophyceae</taxon>
        <taxon>Trebouxiophyceae incertae sedis</taxon>
        <taxon>Coccomyxaceae</taxon>
        <taxon>Coccomyxa</taxon>
        <taxon>Coccomyxa subellipsoidea</taxon>
    </lineage>
</organism>
<dbReference type="InterPro" id="IPR001932">
    <property type="entry name" value="PPM-type_phosphatase-like_dom"/>
</dbReference>
<dbReference type="SUPFAM" id="SSF56112">
    <property type="entry name" value="Protein kinase-like (PK-like)"/>
    <property type="match status" value="1"/>
</dbReference>
<dbReference type="InterPro" id="IPR036457">
    <property type="entry name" value="PPM-type-like_dom_sf"/>
</dbReference>
<dbReference type="SUPFAM" id="SSF51735">
    <property type="entry name" value="NAD(P)-binding Rossmann-fold domains"/>
    <property type="match status" value="1"/>
</dbReference>
<dbReference type="GO" id="GO:0005524">
    <property type="term" value="F:ATP binding"/>
    <property type="evidence" value="ECO:0007669"/>
    <property type="project" value="InterPro"/>
</dbReference>